<dbReference type="EMBL" id="FNWX01000001">
    <property type="protein sequence ID" value="SEH36897.1"/>
    <property type="molecule type" value="Genomic_DNA"/>
</dbReference>
<accession>A0A1H6HM50</accession>
<dbReference type="STRING" id="420404.SAMN05421793_101113"/>
<gene>
    <name evidence="1" type="ORF">SAMN05421793_101113</name>
</gene>
<dbReference type="AlphaFoldDB" id="A0A1H6HM50"/>
<protein>
    <submittedName>
        <fullName evidence="1">Uncharacterized protein</fullName>
    </submittedName>
</protein>
<organism evidence="1 2">
    <name type="scientific">Epilithonimonas hominis</name>
    <dbReference type="NCBI Taxonomy" id="420404"/>
    <lineage>
        <taxon>Bacteria</taxon>
        <taxon>Pseudomonadati</taxon>
        <taxon>Bacteroidota</taxon>
        <taxon>Flavobacteriia</taxon>
        <taxon>Flavobacteriales</taxon>
        <taxon>Weeksellaceae</taxon>
        <taxon>Chryseobacterium group</taxon>
        <taxon>Epilithonimonas</taxon>
    </lineage>
</organism>
<reference evidence="2" key="1">
    <citation type="submission" date="2016-10" db="EMBL/GenBank/DDBJ databases">
        <authorList>
            <person name="Varghese N."/>
            <person name="Submissions S."/>
        </authorList>
    </citation>
    <scope>NUCLEOTIDE SEQUENCE [LARGE SCALE GENOMIC DNA]</scope>
    <source>
        <strain evidence="2">DSM 19326</strain>
    </source>
</reference>
<sequence>MFIEDHKTEISEKGFEFVTSNYQKNWNGLKELIET</sequence>
<name>A0A1H6HM50_9FLAO</name>
<evidence type="ECO:0000313" key="2">
    <source>
        <dbReference type="Proteomes" id="UP000198555"/>
    </source>
</evidence>
<evidence type="ECO:0000313" key="1">
    <source>
        <dbReference type="EMBL" id="SEH36897.1"/>
    </source>
</evidence>
<dbReference type="Proteomes" id="UP000198555">
    <property type="component" value="Unassembled WGS sequence"/>
</dbReference>
<keyword evidence="2" id="KW-1185">Reference proteome</keyword>
<proteinExistence type="predicted"/>